<proteinExistence type="inferred from homology"/>
<dbReference type="GO" id="GO:0005975">
    <property type="term" value="P:carbohydrate metabolic process"/>
    <property type="evidence" value="ECO:0007669"/>
    <property type="project" value="InterPro"/>
</dbReference>
<dbReference type="VEuPathDB" id="TriTrypDB:LdBPK_282100.1"/>
<accession>A0A3Q8ID81</accession>
<dbReference type="PIRSF" id="PIRSF005384">
    <property type="entry name" value="RpiB_LacA_B"/>
    <property type="match status" value="1"/>
</dbReference>
<evidence type="ECO:0000313" key="4">
    <source>
        <dbReference type="Proteomes" id="UP000274082"/>
    </source>
</evidence>
<keyword evidence="2 3" id="KW-0413">Isomerase</keyword>
<evidence type="ECO:0000256" key="1">
    <source>
        <dbReference type="ARBA" id="ARBA00008754"/>
    </source>
</evidence>
<gene>
    <name evidence="3" type="ORF">LdCL_280026000</name>
</gene>
<dbReference type="VEuPathDB" id="TriTrypDB:LdCL_280026000"/>
<dbReference type="Pfam" id="PF02502">
    <property type="entry name" value="LacAB_rpiB"/>
    <property type="match status" value="1"/>
</dbReference>
<dbReference type="VEuPathDB" id="TriTrypDB:LDHU3_28.2820"/>
<dbReference type="OrthoDB" id="2106730at2759"/>
<dbReference type="EMBL" id="CP029527">
    <property type="protein sequence ID" value="AYU80364.1"/>
    <property type="molecule type" value="Genomic_DNA"/>
</dbReference>
<dbReference type="FunFam" id="3.40.1400.10:FF:000001">
    <property type="entry name" value="Ribose 5-phosphate isomerase B"/>
    <property type="match status" value="1"/>
</dbReference>
<dbReference type="EC" id="5.3.1.6" evidence="3"/>
<dbReference type="InterPro" id="IPR004785">
    <property type="entry name" value="RpiB"/>
</dbReference>
<dbReference type="NCBIfam" id="TIGR01120">
    <property type="entry name" value="rpiB"/>
    <property type="match status" value="1"/>
</dbReference>
<dbReference type="PANTHER" id="PTHR43732">
    <property type="entry name" value="RIBOSE 5-PHOSPHATE ISOMERASE-RELATED"/>
    <property type="match status" value="1"/>
</dbReference>
<dbReference type="GO" id="GO:0004751">
    <property type="term" value="F:ribose-5-phosphate isomerase activity"/>
    <property type="evidence" value="ECO:0007669"/>
    <property type="project" value="UniProtKB-EC"/>
</dbReference>
<dbReference type="NCBIfam" id="TIGR00689">
    <property type="entry name" value="rpiB_lacA_lacB"/>
    <property type="match status" value="1"/>
</dbReference>
<dbReference type="InterPro" id="IPR051812">
    <property type="entry name" value="SPI_LacAB/RpiB"/>
</dbReference>
<name>A0A3Q8ID81_LEIDO</name>
<dbReference type="InterPro" id="IPR036569">
    <property type="entry name" value="RpiB_LacA_LacB_sf"/>
</dbReference>
<sequence length="172" mass="18716">MSKRVALGCDHAAYATHQEIMDMINTSGAASKVMYMGPSSDTSVDYPDYAAQVCEAILKGEADTGILVCGTGIGMSIAANKFRGIRAALCYDHVTAQLSRQHNNAHILCIGVRTSGMEVIRDIIETFLTTEPLAEGRHGNRVDKITVIEEEQMKEEQRWCFSGCGGLKEEGK</sequence>
<dbReference type="PANTHER" id="PTHR43732:SF1">
    <property type="entry name" value="RIBOSE 5-PHOSPHATE ISOMERASE"/>
    <property type="match status" value="1"/>
</dbReference>
<protein>
    <submittedName>
        <fullName evidence="3">Ribose 5-phosphate isomerase, putative</fullName>
        <ecNumber evidence="3">5.3.1.6</ecNumber>
    </submittedName>
</protein>
<dbReference type="NCBIfam" id="NF004051">
    <property type="entry name" value="PRK05571.1"/>
    <property type="match status" value="1"/>
</dbReference>
<reference evidence="3 4" key="1">
    <citation type="journal article" date="2018" name="Sci. Rep.">
        <title>A complete Leishmania donovani reference genome identifies novel genetic variations associated with virulence.</title>
        <authorList>
            <person name="Lypaczewski P."/>
            <person name="Hoshizaki J."/>
            <person name="Zhang W.-W."/>
            <person name="McCall L.-I."/>
            <person name="Torcivia-Rodriguez J."/>
            <person name="Simonyan V."/>
            <person name="Kaur A."/>
            <person name="Dewar K."/>
            <person name="Matlashewski G."/>
        </authorList>
    </citation>
    <scope>NUCLEOTIDE SEQUENCE [LARGE SCALE GENOMIC DNA]</scope>
    <source>
        <strain evidence="3 4">LdCL</strain>
    </source>
</reference>
<dbReference type="SUPFAM" id="SSF89623">
    <property type="entry name" value="Ribose/Galactose isomerase RpiB/AlsB"/>
    <property type="match status" value="1"/>
</dbReference>
<dbReference type="AlphaFoldDB" id="A0A3Q8ID81"/>
<comment type="similarity">
    <text evidence="1">Belongs to the LacAB/RpiB family.</text>
</comment>
<evidence type="ECO:0000313" key="3">
    <source>
        <dbReference type="EMBL" id="AYU80364.1"/>
    </source>
</evidence>
<organism evidence="3 4">
    <name type="scientific">Leishmania donovani</name>
    <dbReference type="NCBI Taxonomy" id="5661"/>
    <lineage>
        <taxon>Eukaryota</taxon>
        <taxon>Discoba</taxon>
        <taxon>Euglenozoa</taxon>
        <taxon>Kinetoplastea</taxon>
        <taxon>Metakinetoplastina</taxon>
        <taxon>Trypanosomatida</taxon>
        <taxon>Trypanosomatidae</taxon>
        <taxon>Leishmaniinae</taxon>
        <taxon>Leishmania</taxon>
    </lineage>
</organism>
<keyword evidence="4" id="KW-1185">Reference proteome</keyword>
<dbReference type="Gene3D" id="3.40.1400.10">
    <property type="entry name" value="Sugar-phosphate isomerase, RpiB/LacA/LacB"/>
    <property type="match status" value="1"/>
</dbReference>
<evidence type="ECO:0000256" key="2">
    <source>
        <dbReference type="ARBA" id="ARBA00023235"/>
    </source>
</evidence>
<dbReference type="InterPro" id="IPR003500">
    <property type="entry name" value="RpiB_LacA_LacB"/>
</dbReference>
<dbReference type="Proteomes" id="UP000274082">
    <property type="component" value="Chromosome 28"/>
</dbReference>